<proteinExistence type="predicted"/>
<evidence type="ECO:0000313" key="1">
    <source>
        <dbReference type="EMBL" id="KUG18797.1"/>
    </source>
</evidence>
<comment type="caution">
    <text evidence="1">The sequence shown here is derived from an EMBL/GenBank/DDBJ whole genome shotgun (WGS) entry which is preliminary data.</text>
</comment>
<dbReference type="AlphaFoldDB" id="A0A0W8FD26"/>
<reference evidence="1" key="1">
    <citation type="journal article" date="2015" name="Proc. Natl. Acad. Sci. U.S.A.">
        <title>Networks of energetic and metabolic interactions define dynamics in microbial communities.</title>
        <authorList>
            <person name="Embree M."/>
            <person name="Liu J.K."/>
            <person name="Al-Bassam M.M."/>
            <person name="Zengler K."/>
        </authorList>
    </citation>
    <scope>NUCLEOTIDE SEQUENCE</scope>
</reference>
<organism evidence="1">
    <name type="scientific">hydrocarbon metagenome</name>
    <dbReference type="NCBI Taxonomy" id="938273"/>
    <lineage>
        <taxon>unclassified sequences</taxon>
        <taxon>metagenomes</taxon>
        <taxon>ecological metagenomes</taxon>
    </lineage>
</organism>
<gene>
    <name evidence="1" type="ORF">ASZ90_011504</name>
</gene>
<protein>
    <submittedName>
        <fullName evidence="1">Uncharacterized protein</fullName>
    </submittedName>
</protein>
<dbReference type="EMBL" id="LNQE01001361">
    <property type="protein sequence ID" value="KUG18797.1"/>
    <property type="molecule type" value="Genomic_DNA"/>
</dbReference>
<name>A0A0W8FD26_9ZZZZ</name>
<sequence>MDAALPIPEEHTESILPEAEPLISDKLDRIRADAVFHKYINPLLAQGRPGLKAAATSQMAIIAGPAQGLAKVLIHSNIIS</sequence>
<accession>A0A0W8FD26</accession>